<gene>
    <name evidence="12" type="ORF">AMAG_08533</name>
</gene>
<dbReference type="STRING" id="578462.A0A0L0SLH4"/>
<evidence type="ECO:0000259" key="11">
    <source>
        <dbReference type="PROSITE" id="PS50892"/>
    </source>
</evidence>
<reference evidence="12 13" key="1">
    <citation type="submission" date="2009-11" db="EMBL/GenBank/DDBJ databases">
        <title>Annotation of Allomyces macrogynus ATCC 38327.</title>
        <authorList>
            <consortium name="The Broad Institute Genome Sequencing Platform"/>
            <person name="Russ C."/>
            <person name="Cuomo C."/>
            <person name="Burger G."/>
            <person name="Gray M.W."/>
            <person name="Holland P.W.H."/>
            <person name="King N."/>
            <person name="Lang F.B.F."/>
            <person name="Roger A.J."/>
            <person name="Ruiz-Trillo I."/>
            <person name="Young S.K."/>
            <person name="Zeng Q."/>
            <person name="Gargeya S."/>
            <person name="Fitzgerald M."/>
            <person name="Haas B."/>
            <person name="Abouelleil A."/>
            <person name="Alvarado L."/>
            <person name="Arachchi H.M."/>
            <person name="Berlin A."/>
            <person name="Chapman S.B."/>
            <person name="Gearin G."/>
            <person name="Goldberg J."/>
            <person name="Griggs A."/>
            <person name="Gujja S."/>
            <person name="Hansen M."/>
            <person name="Heiman D."/>
            <person name="Howarth C."/>
            <person name="Larimer J."/>
            <person name="Lui A."/>
            <person name="MacDonald P.J.P."/>
            <person name="McCowen C."/>
            <person name="Montmayeur A."/>
            <person name="Murphy C."/>
            <person name="Neiman D."/>
            <person name="Pearson M."/>
            <person name="Priest M."/>
            <person name="Roberts A."/>
            <person name="Saif S."/>
            <person name="Shea T."/>
            <person name="Sisk P."/>
            <person name="Stolte C."/>
            <person name="Sykes S."/>
            <person name="Wortman J."/>
            <person name="Nusbaum C."/>
            <person name="Birren B."/>
        </authorList>
    </citation>
    <scope>NUCLEOTIDE SEQUENCE [LARGE SCALE GENOMIC DNA]</scope>
    <source>
        <strain evidence="12 13">ATCC 38327</strain>
    </source>
</reference>
<keyword evidence="5 10" id="KW-1133">Transmembrane helix</keyword>
<organism evidence="12 13">
    <name type="scientific">Allomyces macrogynus (strain ATCC 38327)</name>
    <name type="common">Allomyces javanicus var. macrogynus</name>
    <dbReference type="NCBI Taxonomy" id="578462"/>
    <lineage>
        <taxon>Eukaryota</taxon>
        <taxon>Fungi</taxon>
        <taxon>Fungi incertae sedis</taxon>
        <taxon>Blastocladiomycota</taxon>
        <taxon>Blastocladiomycetes</taxon>
        <taxon>Blastocladiales</taxon>
        <taxon>Blastocladiaceae</taxon>
        <taxon>Allomyces</taxon>
    </lineage>
</organism>
<dbReference type="OrthoDB" id="190375at2759"/>
<sequence>MSGYASAHTQSPTQQATAGPSKTSAIQAQVNEVVGIMQQNIEKVMERGERLDTLQTKTEDLSQSANQFRRGATKVRKQMWWKNMKLKIIVFLIVVAILLAIILPLVLNNKDNNSAQENKP</sequence>
<dbReference type="PRINTS" id="PR00219">
    <property type="entry name" value="SYNAPTOBREVN"/>
</dbReference>
<feature type="region of interest" description="Disordered" evidence="9">
    <location>
        <begin position="1"/>
        <end position="24"/>
    </location>
</feature>
<name>A0A0L0SLH4_ALLM3</name>
<evidence type="ECO:0000256" key="1">
    <source>
        <dbReference type="ARBA" id="ARBA00008025"/>
    </source>
</evidence>
<dbReference type="InterPro" id="IPR042855">
    <property type="entry name" value="V_SNARE_CC"/>
</dbReference>
<evidence type="ECO:0000256" key="2">
    <source>
        <dbReference type="ARBA" id="ARBA00022448"/>
    </source>
</evidence>
<keyword evidence="2" id="KW-0813">Transport</keyword>
<dbReference type="GO" id="GO:0016020">
    <property type="term" value="C:membrane"/>
    <property type="evidence" value="ECO:0007669"/>
    <property type="project" value="InterPro"/>
</dbReference>
<feature type="compositionally biased region" description="Polar residues" evidence="9">
    <location>
        <begin position="7"/>
        <end position="24"/>
    </location>
</feature>
<dbReference type="PANTHER" id="PTHR45701">
    <property type="entry name" value="SYNAPTOBREVIN FAMILY MEMBER"/>
    <property type="match status" value="1"/>
</dbReference>
<keyword evidence="13" id="KW-1185">Reference proteome</keyword>
<evidence type="ECO:0000256" key="9">
    <source>
        <dbReference type="SAM" id="MobiDB-lite"/>
    </source>
</evidence>
<keyword evidence="6 10" id="KW-0472">Membrane</keyword>
<dbReference type="PIRSF" id="PIRSF005409">
    <property type="entry name" value="Synaptobrevin_euk"/>
    <property type="match status" value="1"/>
</dbReference>
<dbReference type="AlphaFoldDB" id="A0A0L0SLH4"/>
<dbReference type="OMA" id="TEQFHRS"/>
<protein>
    <recommendedName>
        <fullName evidence="11">V-SNARE coiled-coil homology domain-containing protein</fullName>
    </recommendedName>
</protein>
<dbReference type="EMBL" id="GG745342">
    <property type="protein sequence ID" value="KNE63401.1"/>
    <property type="molecule type" value="Genomic_DNA"/>
</dbReference>
<evidence type="ECO:0000256" key="10">
    <source>
        <dbReference type="SAM" id="Phobius"/>
    </source>
</evidence>
<dbReference type="PROSITE" id="PS50892">
    <property type="entry name" value="V_SNARE"/>
    <property type="match status" value="1"/>
</dbReference>
<evidence type="ECO:0000256" key="3">
    <source>
        <dbReference type="ARBA" id="ARBA00022692"/>
    </source>
</evidence>
<evidence type="ECO:0000313" key="13">
    <source>
        <dbReference type="Proteomes" id="UP000054350"/>
    </source>
</evidence>
<dbReference type="eggNOG" id="KOG0860">
    <property type="taxonomic scope" value="Eukaryota"/>
</dbReference>
<keyword evidence="4" id="KW-0653">Protein transport</keyword>
<dbReference type="Pfam" id="PF00957">
    <property type="entry name" value="Synaptobrevin"/>
    <property type="match status" value="1"/>
</dbReference>
<dbReference type="VEuPathDB" id="FungiDB:AMAG_08533"/>
<dbReference type="GO" id="GO:0012505">
    <property type="term" value="C:endomembrane system"/>
    <property type="evidence" value="ECO:0007669"/>
    <property type="project" value="UniProtKB-SubCell"/>
</dbReference>
<dbReference type="InterPro" id="IPR016444">
    <property type="entry name" value="Synaptobrevin/VAMP"/>
</dbReference>
<keyword evidence="8" id="KW-0175">Coiled coil</keyword>
<comment type="similarity">
    <text evidence="1">Belongs to the synaptobrevin family.</text>
</comment>
<dbReference type="Proteomes" id="UP000054350">
    <property type="component" value="Unassembled WGS sequence"/>
</dbReference>
<evidence type="ECO:0000256" key="8">
    <source>
        <dbReference type="PROSITE-ProRule" id="PRU00290"/>
    </source>
</evidence>
<dbReference type="FunFam" id="1.20.5.110:FF:000004">
    <property type="entry name" value="Vesicle-associated membrane protein 7"/>
    <property type="match status" value="1"/>
</dbReference>
<feature type="domain" description="V-SNARE coiled-coil homology" evidence="11">
    <location>
        <begin position="22"/>
        <end position="82"/>
    </location>
</feature>
<evidence type="ECO:0000256" key="4">
    <source>
        <dbReference type="ARBA" id="ARBA00022927"/>
    </source>
</evidence>
<dbReference type="InterPro" id="IPR001388">
    <property type="entry name" value="Synaptobrevin-like"/>
</dbReference>
<evidence type="ECO:0000256" key="6">
    <source>
        <dbReference type="ARBA" id="ARBA00023136"/>
    </source>
</evidence>
<feature type="transmembrane region" description="Helical" evidence="10">
    <location>
        <begin position="86"/>
        <end position="107"/>
    </location>
</feature>
<reference evidence="13" key="2">
    <citation type="submission" date="2009-11" db="EMBL/GenBank/DDBJ databases">
        <title>The Genome Sequence of Allomyces macrogynus strain ATCC 38327.</title>
        <authorList>
            <consortium name="The Broad Institute Genome Sequencing Platform"/>
            <person name="Russ C."/>
            <person name="Cuomo C."/>
            <person name="Shea T."/>
            <person name="Young S.K."/>
            <person name="Zeng Q."/>
            <person name="Koehrsen M."/>
            <person name="Haas B."/>
            <person name="Borodovsky M."/>
            <person name="Guigo R."/>
            <person name="Alvarado L."/>
            <person name="Berlin A."/>
            <person name="Borenstein D."/>
            <person name="Chen Z."/>
            <person name="Engels R."/>
            <person name="Freedman E."/>
            <person name="Gellesch M."/>
            <person name="Goldberg J."/>
            <person name="Griggs A."/>
            <person name="Gujja S."/>
            <person name="Heiman D."/>
            <person name="Hepburn T."/>
            <person name="Howarth C."/>
            <person name="Jen D."/>
            <person name="Larson L."/>
            <person name="Lewis B."/>
            <person name="Mehta T."/>
            <person name="Park D."/>
            <person name="Pearson M."/>
            <person name="Roberts A."/>
            <person name="Saif S."/>
            <person name="Shenoy N."/>
            <person name="Sisk P."/>
            <person name="Stolte C."/>
            <person name="Sykes S."/>
            <person name="Walk T."/>
            <person name="White J."/>
            <person name="Yandava C."/>
            <person name="Burger G."/>
            <person name="Gray M.W."/>
            <person name="Holland P.W.H."/>
            <person name="King N."/>
            <person name="Lang F.B.F."/>
            <person name="Roger A.J."/>
            <person name="Ruiz-Trillo I."/>
            <person name="Lander E."/>
            <person name="Nusbaum C."/>
        </authorList>
    </citation>
    <scope>NUCLEOTIDE SEQUENCE [LARGE SCALE GENOMIC DNA]</scope>
    <source>
        <strain evidence="13">ATCC 38327</strain>
    </source>
</reference>
<dbReference type="GO" id="GO:0015031">
    <property type="term" value="P:protein transport"/>
    <property type="evidence" value="ECO:0007669"/>
    <property type="project" value="UniProtKB-KW"/>
</dbReference>
<dbReference type="GO" id="GO:0016192">
    <property type="term" value="P:vesicle-mediated transport"/>
    <property type="evidence" value="ECO:0007669"/>
    <property type="project" value="InterPro"/>
</dbReference>
<dbReference type="GO" id="GO:0005737">
    <property type="term" value="C:cytoplasm"/>
    <property type="evidence" value="ECO:0007669"/>
    <property type="project" value="UniProtKB-ARBA"/>
</dbReference>
<dbReference type="SUPFAM" id="SSF58038">
    <property type="entry name" value="SNARE fusion complex"/>
    <property type="match status" value="1"/>
</dbReference>
<proteinExistence type="inferred from homology"/>
<keyword evidence="3 10" id="KW-0812">Transmembrane</keyword>
<evidence type="ECO:0000256" key="7">
    <source>
        <dbReference type="ARBA" id="ARBA00046280"/>
    </source>
</evidence>
<evidence type="ECO:0000256" key="5">
    <source>
        <dbReference type="ARBA" id="ARBA00022989"/>
    </source>
</evidence>
<evidence type="ECO:0000313" key="12">
    <source>
        <dbReference type="EMBL" id="KNE63401.1"/>
    </source>
</evidence>
<accession>A0A0L0SLH4</accession>
<comment type="subcellular location">
    <subcellularLocation>
        <location evidence="7">Endomembrane system</location>
        <topology evidence="7">Single-pass type IV membrane protein</topology>
    </subcellularLocation>
</comment>
<dbReference type="Gene3D" id="1.20.5.110">
    <property type="match status" value="1"/>
</dbReference>